<proteinExistence type="predicted"/>
<organism evidence="2 3">
    <name type="scientific">Ditylenchus dipsaci</name>
    <dbReference type="NCBI Taxonomy" id="166011"/>
    <lineage>
        <taxon>Eukaryota</taxon>
        <taxon>Metazoa</taxon>
        <taxon>Ecdysozoa</taxon>
        <taxon>Nematoda</taxon>
        <taxon>Chromadorea</taxon>
        <taxon>Rhabditida</taxon>
        <taxon>Tylenchina</taxon>
        <taxon>Tylenchomorpha</taxon>
        <taxon>Sphaerularioidea</taxon>
        <taxon>Anguinidae</taxon>
        <taxon>Anguininae</taxon>
        <taxon>Ditylenchus</taxon>
    </lineage>
</organism>
<protein>
    <submittedName>
        <fullName evidence="3">Uncharacterized protein</fullName>
    </submittedName>
</protein>
<dbReference type="AlphaFoldDB" id="A0A915DSE3"/>
<name>A0A915DSE3_9BILA</name>
<sequence>MRKDVPDSEGSPSRANAGSGDESSPEPLASAPHGLLSGMQAAAAALLGDDRNSFFSALGAFQFGSGNQKA</sequence>
<dbReference type="Proteomes" id="UP000887574">
    <property type="component" value="Unplaced"/>
</dbReference>
<dbReference type="WBParaSite" id="jg2316">
    <property type="protein sequence ID" value="jg2316"/>
    <property type="gene ID" value="jg2316"/>
</dbReference>
<evidence type="ECO:0000313" key="2">
    <source>
        <dbReference type="Proteomes" id="UP000887574"/>
    </source>
</evidence>
<feature type="region of interest" description="Disordered" evidence="1">
    <location>
        <begin position="1"/>
        <end position="34"/>
    </location>
</feature>
<evidence type="ECO:0000256" key="1">
    <source>
        <dbReference type="SAM" id="MobiDB-lite"/>
    </source>
</evidence>
<keyword evidence="2" id="KW-1185">Reference proteome</keyword>
<evidence type="ECO:0000313" key="3">
    <source>
        <dbReference type="WBParaSite" id="jg2316"/>
    </source>
</evidence>
<accession>A0A915DSE3</accession>
<reference evidence="3" key="1">
    <citation type="submission" date="2022-11" db="UniProtKB">
        <authorList>
            <consortium name="WormBaseParasite"/>
        </authorList>
    </citation>
    <scope>IDENTIFICATION</scope>
</reference>